<evidence type="ECO:0000256" key="6">
    <source>
        <dbReference type="SAM" id="MobiDB-lite"/>
    </source>
</evidence>
<keyword evidence="3 7" id="KW-0812">Transmembrane</keyword>
<feature type="transmembrane region" description="Helical" evidence="7">
    <location>
        <begin position="209"/>
        <end position="232"/>
    </location>
</feature>
<dbReference type="OrthoDB" id="2417308at2759"/>
<comment type="subcellular location">
    <subcellularLocation>
        <location evidence="1">Membrane</location>
        <topology evidence="1">Multi-pass membrane protein</topology>
    </subcellularLocation>
</comment>
<keyword evidence="5 7" id="KW-0472">Membrane</keyword>
<reference evidence="8" key="1">
    <citation type="submission" date="2020-03" db="EMBL/GenBank/DDBJ databases">
        <authorList>
            <person name="He L."/>
        </authorList>
    </citation>
    <scope>NUCLEOTIDE SEQUENCE</scope>
    <source>
        <strain evidence="8">CkLH20</strain>
    </source>
</reference>
<dbReference type="PANTHER" id="PTHR45649:SF11">
    <property type="entry name" value="TRANSPORTER, PUTATIVE (EUROFUNG)-RELATED"/>
    <property type="match status" value="1"/>
</dbReference>
<dbReference type="RefSeq" id="XP_038751005.1">
    <property type="nucleotide sequence ID" value="XM_038883410.1"/>
</dbReference>
<evidence type="ECO:0000256" key="3">
    <source>
        <dbReference type="ARBA" id="ARBA00022692"/>
    </source>
</evidence>
<feature type="compositionally biased region" description="Polar residues" evidence="6">
    <location>
        <begin position="11"/>
        <end position="23"/>
    </location>
</feature>
<evidence type="ECO:0000256" key="4">
    <source>
        <dbReference type="ARBA" id="ARBA00022989"/>
    </source>
</evidence>
<feature type="transmembrane region" description="Helical" evidence="7">
    <location>
        <begin position="252"/>
        <end position="274"/>
    </location>
</feature>
<dbReference type="Gene3D" id="1.20.1740.10">
    <property type="entry name" value="Amino acid/polyamine transporter I"/>
    <property type="match status" value="1"/>
</dbReference>
<protein>
    <submittedName>
        <fullName evidence="8">Amino acid permease</fullName>
    </submittedName>
</protein>
<keyword evidence="4 7" id="KW-1133">Transmembrane helix</keyword>
<dbReference type="InterPro" id="IPR002293">
    <property type="entry name" value="AA/rel_permease1"/>
</dbReference>
<keyword evidence="2" id="KW-0813">Transport</keyword>
<keyword evidence="9" id="KW-1185">Reference proteome</keyword>
<feature type="transmembrane region" description="Helical" evidence="7">
    <location>
        <begin position="177"/>
        <end position="197"/>
    </location>
</feature>
<feature type="transmembrane region" description="Helical" evidence="7">
    <location>
        <begin position="133"/>
        <end position="155"/>
    </location>
</feature>
<feature type="transmembrane region" description="Helical" evidence="7">
    <location>
        <begin position="286"/>
        <end position="309"/>
    </location>
</feature>
<dbReference type="PIRSF" id="PIRSF006060">
    <property type="entry name" value="AA_transporter"/>
    <property type="match status" value="1"/>
</dbReference>
<dbReference type="PROSITE" id="PS00218">
    <property type="entry name" value="AMINO_ACID_PERMEASE_1"/>
    <property type="match status" value="1"/>
</dbReference>
<dbReference type="GO" id="GO:0016020">
    <property type="term" value="C:membrane"/>
    <property type="evidence" value="ECO:0007669"/>
    <property type="project" value="UniProtKB-SubCell"/>
</dbReference>
<evidence type="ECO:0000256" key="2">
    <source>
        <dbReference type="ARBA" id="ARBA00022448"/>
    </source>
</evidence>
<accession>A0A9P6IFM3</accession>
<organism evidence="8 9">
    <name type="scientific">Colletotrichum karsti</name>
    <dbReference type="NCBI Taxonomy" id="1095194"/>
    <lineage>
        <taxon>Eukaryota</taxon>
        <taxon>Fungi</taxon>
        <taxon>Dikarya</taxon>
        <taxon>Ascomycota</taxon>
        <taxon>Pezizomycotina</taxon>
        <taxon>Sordariomycetes</taxon>
        <taxon>Hypocreomycetidae</taxon>
        <taxon>Glomerellales</taxon>
        <taxon>Glomerellaceae</taxon>
        <taxon>Colletotrichum</taxon>
        <taxon>Colletotrichum boninense species complex</taxon>
    </lineage>
</organism>
<name>A0A9P6IFM3_9PEZI</name>
<dbReference type="GO" id="GO:0006865">
    <property type="term" value="P:amino acid transport"/>
    <property type="evidence" value="ECO:0007669"/>
    <property type="project" value="InterPro"/>
</dbReference>
<reference evidence="8" key="2">
    <citation type="submission" date="2020-11" db="EMBL/GenBank/DDBJ databases">
        <title>Whole genome sequencing of Colletotrichum sp.</title>
        <authorList>
            <person name="Li H."/>
        </authorList>
    </citation>
    <scope>NUCLEOTIDE SEQUENCE</scope>
    <source>
        <strain evidence="8">CkLH20</strain>
    </source>
</reference>
<feature type="region of interest" description="Disordered" evidence="6">
    <location>
        <begin position="1"/>
        <end position="26"/>
    </location>
</feature>
<evidence type="ECO:0000256" key="1">
    <source>
        <dbReference type="ARBA" id="ARBA00004141"/>
    </source>
</evidence>
<dbReference type="PANTHER" id="PTHR45649">
    <property type="entry name" value="AMINO-ACID PERMEASE BAT1"/>
    <property type="match status" value="1"/>
</dbReference>
<dbReference type="InterPro" id="IPR004840">
    <property type="entry name" value="Amino_acid_permease_CS"/>
</dbReference>
<dbReference type="Pfam" id="PF13520">
    <property type="entry name" value="AA_permease_2"/>
    <property type="match status" value="1"/>
</dbReference>
<dbReference type="EMBL" id="JAATWM020000002">
    <property type="protein sequence ID" value="KAF9881544.1"/>
    <property type="molecule type" value="Genomic_DNA"/>
</dbReference>
<evidence type="ECO:0000313" key="8">
    <source>
        <dbReference type="EMBL" id="KAF9881544.1"/>
    </source>
</evidence>
<feature type="transmembrane region" description="Helical" evidence="7">
    <location>
        <begin position="386"/>
        <end position="405"/>
    </location>
</feature>
<dbReference type="AlphaFoldDB" id="A0A9P6IFM3"/>
<dbReference type="GeneID" id="62156484"/>
<dbReference type="Proteomes" id="UP000781932">
    <property type="component" value="Unassembled WGS sequence"/>
</dbReference>
<proteinExistence type="predicted"/>
<gene>
    <name evidence="8" type="ORF">CkaCkLH20_00690</name>
</gene>
<evidence type="ECO:0000256" key="7">
    <source>
        <dbReference type="SAM" id="Phobius"/>
    </source>
</evidence>
<feature type="transmembrane region" description="Helical" evidence="7">
    <location>
        <begin position="450"/>
        <end position="478"/>
    </location>
</feature>
<evidence type="ECO:0000313" key="9">
    <source>
        <dbReference type="Proteomes" id="UP000781932"/>
    </source>
</evidence>
<feature type="transmembrane region" description="Helical" evidence="7">
    <location>
        <begin position="484"/>
        <end position="506"/>
    </location>
</feature>
<sequence>MRPEVAGNDFKASQSKPPGSDGQSVVLGESRNLDDDAILRAQGHAPALKRTFNLLGTLGLGFSITNSWLSYASCFGQSLIYGGPQATVFGLIVACFVQWAVAAGMAEEASAFPSSGGQYHFTFILAPKKHKRFAAFSVGLLSITGWWVITCSGLSNNVQSIMGMVQFVNPDFEPQRWQFYLVYLGLLLATLVPIFTIPQRHIGKWTTLCLVLSILGFFIVTIVILTMCKSFQSPSQIITFNGTSGWPDGMAWFMSIGNAMYAFASLDAVIHIAEEMHHPGKEIPRVINLTLLIGLLTSVPFIIAMMFVIKSVDDVRTAILPSLEAFHQATESRTAALGLQTLLTILFYTCMPSQWITCGRLAWAFARDNGLPMSSYWTEIHPYYQFPVRTTLLSAAFCAIYGLLYVVSTQAFNSIIVSAVLAINISYVVPQAISLVQGRKKTLPSRSFNLGGLGYICNAFAPIWISAIGTVICFPNILPVSAASMNYVSVVLGAIGLLILGTWYWIRRDFHGPVIDWDVLNDQNAID</sequence>
<evidence type="ECO:0000256" key="5">
    <source>
        <dbReference type="ARBA" id="ARBA00023136"/>
    </source>
</evidence>
<dbReference type="GO" id="GO:0022857">
    <property type="term" value="F:transmembrane transporter activity"/>
    <property type="evidence" value="ECO:0007669"/>
    <property type="project" value="InterPro"/>
</dbReference>
<comment type="caution">
    <text evidence="8">The sequence shown here is derived from an EMBL/GenBank/DDBJ whole genome shotgun (WGS) entry which is preliminary data.</text>
</comment>
<feature type="transmembrane region" description="Helical" evidence="7">
    <location>
        <begin position="411"/>
        <end position="429"/>
    </location>
</feature>